<dbReference type="Pfam" id="PF00646">
    <property type="entry name" value="F-box"/>
    <property type="match status" value="1"/>
</dbReference>
<evidence type="ECO:0000313" key="3">
    <source>
        <dbReference type="EMBL" id="OQV18903.1"/>
    </source>
</evidence>
<dbReference type="SUPFAM" id="SSF81383">
    <property type="entry name" value="F-box domain"/>
    <property type="match status" value="1"/>
</dbReference>
<feature type="domain" description="F-box" evidence="2">
    <location>
        <begin position="10"/>
        <end position="47"/>
    </location>
</feature>
<comment type="caution">
    <text evidence="3">The sequence shown here is derived from an EMBL/GenBank/DDBJ whole genome shotgun (WGS) entry which is preliminary data.</text>
</comment>
<accession>A0A1W0WUS9</accession>
<name>A0A1W0WUS9_HYPEX</name>
<evidence type="ECO:0000313" key="4">
    <source>
        <dbReference type="Proteomes" id="UP000192578"/>
    </source>
</evidence>
<proteinExistence type="predicted"/>
<dbReference type="InterPro" id="IPR036047">
    <property type="entry name" value="F-box-like_dom_sf"/>
</dbReference>
<organism evidence="3 4">
    <name type="scientific">Hypsibius exemplaris</name>
    <name type="common">Freshwater tardigrade</name>
    <dbReference type="NCBI Taxonomy" id="2072580"/>
    <lineage>
        <taxon>Eukaryota</taxon>
        <taxon>Metazoa</taxon>
        <taxon>Ecdysozoa</taxon>
        <taxon>Tardigrada</taxon>
        <taxon>Eutardigrada</taxon>
        <taxon>Parachela</taxon>
        <taxon>Hypsibioidea</taxon>
        <taxon>Hypsibiidae</taxon>
        <taxon>Hypsibius</taxon>
    </lineage>
</organism>
<dbReference type="EMBL" id="MTYJ01000044">
    <property type="protein sequence ID" value="OQV18903.1"/>
    <property type="molecule type" value="Genomic_DNA"/>
</dbReference>
<protein>
    <recommendedName>
        <fullName evidence="2">F-box domain-containing protein</fullName>
    </recommendedName>
</protein>
<dbReference type="AlphaFoldDB" id="A0A1W0WUS9"/>
<feature type="region of interest" description="Disordered" evidence="1">
    <location>
        <begin position="205"/>
        <end position="247"/>
    </location>
</feature>
<gene>
    <name evidence="3" type="ORF">BV898_06965</name>
</gene>
<feature type="compositionally biased region" description="Low complexity" evidence="1">
    <location>
        <begin position="207"/>
        <end position="243"/>
    </location>
</feature>
<dbReference type="InterPro" id="IPR001810">
    <property type="entry name" value="F-box_dom"/>
</dbReference>
<evidence type="ECO:0000259" key="2">
    <source>
        <dbReference type="Pfam" id="PF00646"/>
    </source>
</evidence>
<sequence>MRPEDTLIIEDVPGEFIQELFQWCDLRTRCKLRRVCRYWQYLICLPENREVIWIDHNFLKCRPVPITEETRNKLMGPCVRLVVFTDCGCREDFDLKFPVPMLPFSETYRDGCLFHLGRACPNTRHLILRNVLIQQWRSWEWAGKKRALFQGFLQLESLTLVASMIRISVDTHYDFALFRGMLLDGMRRYGVDTEVQVLTMDWTAAESTTPPSSTPSSSTPSSSTPSSSTPPSSTPSSSTPPSSLETAGRVPVAQLNLNRFIWPLPSAQRDWVAIHAPLLPKAYHNWAAFRPEVYWLLEKQVTGKDTMDKFNLQTVDYSTVSPSLLRILASCIISEGVPCLYEAPYSLVTPRRHKSRLSV</sequence>
<evidence type="ECO:0000256" key="1">
    <source>
        <dbReference type="SAM" id="MobiDB-lite"/>
    </source>
</evidence>
<dbReference type="Proteomes" id="UP000192578">
    <property type="component" value="Unassembled WGS sequence"/>
</dbReference>
<keyword evidence="4" id="KW-1185">Reference proteome</keyword>
<dbReference type="CDD" id="cd09917">
    <property type="entry name" value="F-box_SF"/>
    <property type="match status" value="1"/>
</dbReference>
<reference evidence="4" key="1">
    <citation type="submission" date="2017-01" db="EMBL/GenBank/DDBJ databases">
        <title>Comparative genomics of anhydrobiosis in the tardigrade Hypsibius dujardini.</title>
        <authorList>
            <person name="Yoshida Y."/>
            <person name="Koutsovoulos G."/>
            <person name="Laetsch D."/>
            <person name="Stevens L."/>
            <person name="Kumar S."/>
            <person name="Horikawa D."/>
            <person name="Ishino K."/>
            <person name="Komine S."/>
            <person name="Tomita M."/>
            <person name="Blaxter M."/>
            <person name="Arakawa K."/>
        </authorList>
    </citation>
    <scope>NUCLEOTIDE SEQUENCE [LARGE SCALE GENOMIC DNA]</scope>
    <source>
        <strain evidence="4">Z151</strain>
    </source>
</reference>